<keyword evidence="2 4" id="KW-0812">Transmembrane</keyword>
<evidence type="ECO:0000256" key="4">
    <source>
        <dbReference type="SAM" id="Phobius"/>
    </source>
</evidence>
<comment type="subcellular location">
    <subcellularLocation>
        <location evidence="1">Membrane</location>
    </subcellularLocation>
</comment>
<dbReference type="GO" id="GO:0016020">
    <property type="term" value="C:membrane"/>
    <property type="evidence" value="ECO:0007669"/>
    <property type="project" value="UniProtKB-SubCell"/>
</dbReference>
<proteinExistence type="predicted"/>
<evidence type="ECO:0000256" key="1">
    <source>
        <dbReference type="ARBA" id="ARBA00004370"/>
    </source>
</evidence>
<gene>
    <name evidence="5" type="ORF">LCGC14_2215160</name>
</gene>
<organism evidence="5">
    <name type="scientific">marine sediment metagenome</name>
    <dbReference type="NCBI Taxonomy" id="412755"/>
    <lineage>
        <taxon>unclassified sequences</taxon>
        <taxon>metagenomes</taxon>
        <taxon>ecological metagenomes</taxon>
    </lineage>
</organism>
<protein>
    <recommendedName>
        <fullName evidence="6">Cytochrome-c oxidase</fullName>
    </recommendedName>
</protein>
<reference evidence="5" key="1">
    <citation type="journal article" date="2015" name="Nature">
        <title>Complex archaea that bridge the gap between prokaryotes and eukaryotes.</title>
        <authorList>
            <person name="Spang A."/>
            <person name="Saw J.H."/>
            <person name="Jorgensen S.L."/>
            <person name="Zaremba-Niedzwiedzka K."/>
            <person name="Martijn J."/>
            <person name="Lind A.E."/>
            <person name="van Eijk R."/>
            <person name="Schleper C."/>
            <person name="Guy L."/>
            <person name="Ettema T.J."/>
        </authorList>
    </citation>
    <scope>NUCLEOTIDE SEQUENCE</scope>
</reference>
<keyword evidence="4" id="KW-1133">Transmembrane helix</keyword>
<evidence type="ECO:0000256" key="3">
    <source>
        <dbReference type="ARBA" id="ARBA00023136"/>
    </source>
</evidence>
<evidence type="ECO:0008006" key="6">
    <source>
        <dbReference type="Google" id="ProtNLM"/>
    </source>
</evidence>
<feature type="non-terminal residue" evidence="5">
    <location>
        <position position="86"/>
    </location>
</feature>
<dbReference type="InterPro" id="IPR036257">
    <property type="entry name" value="Cyt_c_oxidase_su2_TM_sf"/>
</dbReference>
<dbReference type="EMBL" id="LAZR01029480">
    <property type="protein sequence ID" value="KKL59460.1"/>
    <property type="molecule type" value="Genomic_DNA"/>
</dbReference>
<evidence type="ECO:0000256" key="2">
    <source>
        <dbReference type="ARBA" id="ARBA00022692"/>
    </source>
</evidence>
<sequence length="86" mass="9953">MWIGIAIFVLMVGSVLFHLLTPWYFTPIASNWTSIDTAVDVTFWVTGAVFVAINSFMVYAVIRYRHRKGSRAHYEPENAWLEKQLT</sequence>
<name>A0A0F9FQA6_9ZZZZ</name>
<comment type="caution">
    <text evidence="5">The sequence shown here is derived from an EMBL/GenBank/DDBJ whole genome shotgun (WGS) entry which is preliminary data.</text>
</comment>
<keyword evidence="3 4" id="KW-0472">Membrane</keyword>
<feature type="transmembrane region" description="Helical" evidence="4">
    <location>
        <begin position="41"/>
        <end position="62"/>
    </location>
</feature>
<evidence type="ECO:0000313" key="5">
    <source>
        <dbReference type="EMBL" id="KKL59460.1"/>
    </source>
</evidence>
<feature type="transmembrane region" description="Helical" evidence="4">
    <location>
        <begin position="7"/>
        <end position="25"/>
    </location>
</feature>
<dbReference type="Gene3D" id="1.10.287.90">
    <property type="match status" value="1"/>
</dbReference>
<dbReference type="SUPFAM" id="SSF81464">
    <property type="entry name" value="Cytochrome c oxidase subunit II-like, transmembrane region"/>
    <property type="match status" value="1"/>
</dbReference>
<accession>A0A0F9FQA6</accession>
<dbReference type="AlphaFoldDB" id="A0A0F9FQA6"/>